<reference evidence="1 2" key="2">
    <citation type="journal article" date="2022" name="Mol. Ecol. Resour.">
        <title>The genomes of chicory, endive, great burdock and yacon provide insights into Asteraceae paleo-polyploidization history and plant inulin production.</title>
        <authorList>
            <person name="Fan W."/>
            <person name="Wang S."/>
            <person name="Wang H."/>
            <person name="Wang A."/>
            <person name="Jiang F."/>
            <person name="Liu H."/>
            <person name="Zhao H."/>
            <person name="Xu D."/>
            <person name="Zhang Y."/>
        </authorList>
    </citation>
    <scope>NUCLEOTIDE SEQUENCE [LARGE SCALE GENOMIC DNA]</scope>
    <source>
        <strain evidence="2">cv. Yunnan</strain>
        <tissue evidence="1">Leaves</tissue>
    </source>
</reference>
<gene>
    <name evidence="1" type="ORF">L1987_44034</name>
</gene>
<organism evidence="1 2">
    <name type="scientific">Smallanthus sonchifolius</name>
    <dbReference type="NCBI Taxonomy" id="185202"/>
    <lineage>
        <taxon>Eukaryota</taxon>
        <taxon>Viridiplantae</taxon>
        <taxon>Streptophyta</taxon>
        <taxon>Embryophyta</taxon>
        <taxon>Tracheophyta</taxon>
        <taxon>Spermatophyta</taxon>
        <taxon>Magnoliopsida</taxon>
        <taxon>eudicotyledons</taxon>
        <taxon>Gunneridae</taxon>
        <taxon>Pentapetalae</taxon>
        <taxon>asterids</taxon>
        <taxon>campanulids</taxon>
        <taxon>Asterales</taxon>
        <taxon>Asteraceae</taxon>
        <taxon>Asteroideae</taxon>
        <taxon>Heliantheae alliance</taxon>
        <taxon>Millerieae</taxon>
        <taxon>Smallanthus</taxon>
    </lineage>
</organism>
<sequence>MQGPTTNQIACNNQFFISNNQHQLITTNKAKMFNGRGPIGYTIIWLSMILMIIMIKDCDGWTAACNGSTEAECLALAEEEQEFMMDTEEHKRILAVAKKPAGVIGYGSLDAPKPFCGSDCPGTYARCTTYNRCKK</sequence>
<evidence type="ECO:0000313" key="1">
    <source>
        <dbReference type="EMBL" id="KAI3784926.1"/>
    </source>
</evidence>
<reference evidence="2" key="1">
    <citation type="journal article" date="2022" name="Mol. Ecol. Resour.">
        <title>The genomes of chicory, endive, great burdock and yacon provide insights into Asteraceae palaeo-polyploidization history and plant inulin production.</title>
        <authorList>
            <person name="Fan W."/>
            <person name="Wang S."/>
            <person name="Wang H."/>
            <person name="Wang A."/>
            <person name="Jiang F."/>
            <person name="Liu H."/>
            <person name="Zhao H."/>
            <person name="Xu D."/>
            <person name="Zhang Y."/>
        </authorList>
    </citation>
    <scope>NUCLEOTIDE SEQUENCE [LARGE SCALE GENOMIC DNA]</scope>
    <source>
        <strain evidence="2">cv. Yunnan</strain>
    </source>
</reference>
<dbReference type="Proteomes" id="UP001056120">
    <property type="component" value="Linkage Group LG14"/>
</dbReference>
<comment type="caution">
    <text evidence="1">The sequence shown here is derived from an EMBL/GenBank/DDBJ whole genome shotgun (WGS) entry which is preliminary data.</text>
</comment>
<dbReference type="EMBL" id="CM042031">
    <property type="protein sequence ID" value="KAI3784926.1"/>
    <property type="molecule type" value="Genomic_DNA"/>
</dbReference>
<protein>
    <submittedName>
        <fullName evidence="1">Uncharacterized protein</fullName>
    </submittedName>
</protein>
<proteinExistence type="predicted"/>
<name>A0ACB9GNZ1_9ASTR</name>
<evidence type="ECO:0000313" key="2">
    <source>
        <dbReference type="Proteomes" id="UP001056120"/>
    </source>
</evidence>
<keyword evidence="2" id="KW-1185">Reference proteome</keyword>
<accession>A0ACB9GNZ1</accession>